<proteinExistence type="predicted"/>
<protein>
    <submittedName>
        <fullName evidence="2">Uncharacterized protein</fullName>
    </submittedName>
</protein>
<dbReference type="AlphaFoldDB" id="A0A4R0MTG1"/>
<keyword evidence="1" id="KW-1133">Transmembrane helix</keyword>
<feature type="transmembrane region" description="Helical" evidence="1">
    <location>
        <begin position="42"/>
        <end position="61"/>
    </location>
</feature>
<keyword evidence="3" id="KW-1185">Reference proteome</keyword>
<name>A0A4R0MTG1_9SPHI</name>
<dbReference type="RefSeq" id="WP_131553760.1">
    <property type="nucleotide sequence ID" value="NZ_SJSK01000003.1"/>
</dbReference>
<accession>A0A4R0MTG1</accession>
<keyword evidence="1" id="KW-0812">Transmembrane</keyword>
<evidence type="ECO:0000313" key="3">
    <source>
        <dbReference type="Proteomes" id="UP000292884"/>
    </source>
</evidence>
<dbReference type="EMBL" id="SJSK01000003">
    <property type="protein sequence ID" value="TCC90359.1"/>
    <property type="molecule type" value="Genomic_DNA"/>
</dbReference>
<dbReference type="Proteomes" id="UP000292884">
    <property type="component" value="Unassembled WGS sequence"/>
</dbReference>
<keyword evidence="1" id="KW-0472">Membrane</keyword>
<evidence type="ECO:0000256" key="1">
    <source>
        <dbReference type="SAM" id="Phobius"/>
    </source>
</evidence>
<sequence>MEKDNFGEQLCRIVRHSDHTNKTLGRERVWANIKPQKKSNKGWFYSIAGILIVGISLILILDQESRPVSTKPSLASLHTKTKLPLRPGQNKNMSKALAPINSLGNEIVKELTVQSDPSLEHHSKIGLDTTKGIDKTIIAENNTAGYQSMPDHILALNAKTIENQIPTPEPSEFTVQFKRGAILETKMEEAIVLKKFRLRKDSSYLANAIERQSMKIRLTFKKNN</sequence>
<comment type="caution">
    <text evidence="2">The sequence shown here is derived from an EMBL/GenBank/DDBJ whole genome shotgun (WGS) entry which is preliminary data.</text>
</comment>
<organism evidence="2 3">
    <name type="scientific">Pedobacter frigiditerrae</name>
    <dbReference type="NCBI Taxonomy" id="2530452"/>
    <lineage>
        <taxon>Bacteria</taxon>
        <taxon>Pseudomonadati</taxon>
        <taxon>Bacteroidota</taxon>
        <taxon>Sphingobacteriia</taxon>
        <taxon>Sphingobacteriales</taxon>
        <taxon>Sphingobacteriaceae</taxon>
        <taxon>Pedobacter</taxon>
    </lineage>
</organism>
<gene>
    <name evidence="2" type="ORF">EZ428_13870</name>
</gene>
<evidence type="ECO:0000313" key="2">
    <source>
        <dbReference type="EMBL" id="TCC90359.1"/>
    </source>
</evidence>
<reference evidence="2 3" key="1">
    <citation type="submission" date="2019-02" db="EMBL/GenBank/DDBJ databases">
        <title>Pedobacter sp. RP-1-13 sp. nov., isolated from Arctic soil.</title>
        <authorList>
            <person name="Dahal R.H."/>
        </authorList>
    </citation>
    <scope>NUCLEOTIDE SEQUENCE [LARGE SCALE GENOMIC DNA]</scope>
    <source>
        <strain evidence="2 3">RP-1-13</strain>
    </source>
</reference>